<feature type="domain" description="MobA-like NTP transferase" evidence="1">
    <location>
        <begin position="7"/>
        <end position="163"/>
    </location>
</feature>
<dbReference type="GO" id="GO:0016779">
    <property type="term" value="F:nucleotidyltransferase activity"/>
    <property type="evidence" value="ECO:0007669"/>
    <property type="project" value="UniProtKB-ARBA"/>
</dbReference>
<evidence type="ECO:0000259" key="1">
    <source>
        <dbReference type="Pfam" id="PF12804"/>
    </source>
</evidence>
<protein>
    <submittedName>
        <fullName evidence="2">NTP transferase domain-containing protein</fullName>
    </submittedName>
</protein>
<dbReference type="PANTHER" id="PTHR43777">
    <property type="entry name" value="MOLYBDENUM COFACTOR CYTIDYLYLTRANSFERASE"/>
    <property type="match status" value="1"/>
</dbReference>
<reference evidence="2 3" key="1">
    <citation type="submission" date="2019-11" db="EMBL/GenBank/DDBJ databases">
        <title>Gordonia sp. nov., a novel actinobacterium isolated from mangrove soil in Hainan.</title>
        <authorList>
            <person name="Huang X."/>
            <person name="Xie Y."/>
            <person name="Chu X."/>
            <person name="Xiao K."/>
        </authorList>
    </citation>
    <scope>NUCLEOTIDE SEQUENCE [LARGE SCALE GENOMIC DNA]</scope>
    <source>
        <strain evidence="2 3">HNM0687</strain>
    </source>
</reference>
<dbReference type="CDD" id="cd04182">
    <property type="entry name" value="GT_2_like_f"/>
    <property type="match status" value="1"/>
</dbReference>
<dbReference type="Pfam" id="PF12804">
    <property type="entry name" value="NTP_transf_3"/>
    <property type="match status" value="1"/>
</dbReference>
<dbReference type="InterPro" id="IPR025877">
    <property type="entry name" value="MobA-like_NTP_Trfase"/>
</dbReference>
<dbReference type="AlphaFoldDB" id="A0A6L7GL44"/>
<dbReference type="EMBL" id="WMBR01000001">
    <property type="protein sequence ID" value="MXP20624.1"/>
    <property type="molecule type" value="Genomic_DNA"/>
</dbReference>
<dbReference type="InterPro" id="IPR029044">
    <property type="entry name" value="Nucleotide-diphossugar_trans"/>
</dbReference>
<dbReference type="Proteomes" id="UP000475545">
    <property type="component" value="Unassembled WGS sequence"/>
</dbReference>
<dbReference type="SUPFAM" id="SSF53448">
    <property type="entry name" value="Nucleotide-diphospho-sugar transferases"/>
    <property type="match status" value="1"/>
</dbReference>
<dbReference type="PANTHER" id="PTHR43777:SF1">
    <property type="entry name" value="MOLYBDENUM COFACTOR CYTIDYLYLTRANSFERASE"/>
    <property type="match status" value="1"/>
</dbReference>
<dbReference type="RefSeq" id="WP_160900740.1">
    <property type="nucleotide sequence ID" value="NZ_CP102850.1"/>
</dbReference>
<evidence type="ECO:0000313" key="2">
    <source>
        <dbReference type="EMBL" id="MXP20624.1"/>
    </source>
</evidence>
<dbReference type="Gene3D" id="3.90.550.10">
    <property type="entry name" value="Spore Coat Polysaccharide Biosynthesis Protein SpsA, Chain A"/>
    <property type="match status" value="1"/>
</dbReference>
<proteinExistence type="predicted"/>
<evidence type="ECO:0000313" key="3">
    <source>
        <dbReference type="Proteomes" id="UP000475545"/>
    </source>
</evidence>
<name>A0A6L7GL44_9ACTN</name>
<keyword evidence="3" id="KW-1185">Reference proteome</keyword>
<keyword evidence="2" id="KW-0808">Transferase</keyword>
<comment type="caution">
    <text evidence="2">The sequence shown here is derived from an EMBL/GenBank/DDBJ whole genome shotgun (WGS) entry which is preliminary data.</text>
</comment>
<organism evidence="2 3">
    <name type="scientific">Gordonia mangrovi</name>
    <dbReference type="NCBI Taxonomy" id="2665643"/>
    <lineage>
        <taxon>Bacteria</taxon>
        <taxon>Bacillati</taxon>
        <taxon>Actinomycetota</taxon>
        <taxon>Actinomycetes</taxon>
        <taxon>Mycobacteriales</taxon>
        <taxon>Gordoniaceae</taxon>
        <taxon>Gordonia</taxon>
    </lineage>
</organism>
<gene>
    <name evidence="2" type="ORF">GIY30_04520</name>
</gene>
<sequence>MTAPVCAVILAAGGSRRLGRPKQLLPYAGTTLLGATLENVRRLGFDQIILTLGTAADEVIAHHDLADLTVVRNQVPEAGCSSSIRQAIRYVPADADGVVLLLGDQPGVAGSTVRSLLSAARAAPLAAIRYRDGLGHPFWLGREVFPMLDQLHGDKGVWKLIDAAGAQLVTVDVDDETPLDVDTEDDYRRLLARSPEADAARSR</sequence>
<accession>A0A6L7GL44</accession>